<protein>
    <submittedName>
        <fullName evidence="5">Sodefrin-like factor 30</fullName>
    </submittedName>
</protein>
<keyword evidence="2" id="KW-0964">Secreted</keyword>
<feature type="domain" description="UPAR/Ly6" evidence="4">
    <location>
        <begin position="117"/>
        <end position="177"/>
    </location>
</feature>
<accession>A0A0B5GR50</accession>
<comment type="subcellular location">
    <subcellularLocation>
        <location evidence="1">Secreted</location>
    </subcellularLocation>
</comment>
<name>A0A0B5GR50_9SALA</name>
<feature type="chain" id="PRO_5002102498" evidence="3">
    <location>
        <begin position="21"/>
        <end position="198"/>
    </location>
</feature>
<evidence type="ECO:0000259" key="4">
    <source>
        <dbReference type="Pfam" id="PF00021"/>
    </source>
</evidence>
<dbReference type="Pfam" id="PF00021">
    <property type="entry name" value="UPAR_LY6"/>
    <property type="match status" value="2"/>
</dbReference>
<dbReference type="EMBL" id="KJ402355">
    <property type="protein sequence ID" value="AJF36155.1"/>
    <property type="molecule type" value="mRNA"/>
</dbReference>
<dbReference type="GO" id="GO:0005576">
    <property type="term" value="C:extracellular region"/>
    <property type="evidence" value="ECO:0007669"/>
    <property type="project" value="UniProtKB-SubCell"/>
</dbReference>
<organism evidence="5">
    <name type="scientific">Lissotriton helveticus</name>
    <name type="common">palmate newt</name>
    <dbReference type="NCBI Taxonomy" id="256425"/>
    <lineage>
        <taxon>Eukaryota</taxon>
        <taxon>Metazoa</taxon>
        <taxon>Chordata</taxon>
        <taxon>Craniata</taxon>
        <taxon>Vertebrata</taxon>
        <taxon>Euteleostomi</taxon>
        <taxon>Amphibia</taxon>
        <taxon>Batrachia</taxon>
        <taxon>Caudata</taxon>
        <taxon>Salamandroidea</taxon>
        <taxon>Salamandridae</taxon>
        <taxon>Pleurodelinae</taxon>
        <taxon>Lissotriton</taxon>
    </lineage>
</organism>
<sequence>MRLFAAGASLFLVFIAAGNAIMCEYCLDLVNKRCYGELVNCPTNARGCLSAISEYNREGVGSAFTSFKNCSATKHKHIMYRSAVRHGFYQLKVEVCQTSGCSKKPLHFPPKNNTLNGVKCPTCNATGALTCEADGFVECVGEMTNCIYMAATFYRSVPPPTENSVYRGCTSAKSKNDYPEDNSHRLQNIETLEISDGV</sequence>
<evidence type="ECO:0000256" key="2">
    <source>
        <dbReference type="ARBA" id="ARBA00022525"/>
    </source>
</evidence>
<feature type="domain" description="UPAR/Ly6" evidence="4">
    <location>
        <begin position="20"/>
        <end position="103"/>
    </location>
</feature>
<reference evidence="5" key="1">
    <citation type="journal article" date="2014" name="PeerJ">
        <title>Ancient pheromone blend as an alternative for copulation in internally fertilizing salamanders.</title>
        <authorList>
            <person name="Van Bocxlaer I."/>
            <person name="Treer D."/>
            <person name="Maex M."/>
            <person name="Vandebergh W."/>
            <person name="Janssenswillen S."/>
            <person name="Stegen G."/>
            <person name="Kok P."/>
            <person name="Willaert B."/>
            <person name="Matthijs S."/>
            <person name="Martens E."/>
            <person name="Mortier A."/>
            <person name="de Greve H."/>
            <person name="Proost P."/>
            <person name="Bossuyt F."/>
        </authorList>
    </citation>
    <scope>NUCLEOTIDE SEQUENCE</scope>
    <source>
        <tissue evidence="5">Abdominal gland</tissue>
    </source>
</reference>
<dbReference type="AlphaFoldDB" id="A0A0B5GR50"/>
<dbReference type="SUPFAM" id="SSF57302">
    <property type="entry name" value="Snake toxin-like"/>
    <property type="match status" value="2"/>
</dbReference>
<dbReference type="Gene3D" id="2.10.60.10">
    <property type="entry name" value="CD59"/>
    <property type="match status" value="2"/>
</dbReference>
<feature type="signal peptide" evidence="3">
    <location>
        <begin position="1"/>
        <end position="20"/>
    </location>
</feature>
<dbReference type="PANTHER" id="PTHR20914">
    <property type="entry name" value="LY6/PLAUR DOMAIN-CONTAINING PROTEIN 8"/>
    <property type="match status" value="1"/>
</dbReference>
<dbReference type="InterPro" id="IPR016054">
    <property type="entry name" value="LY6_UPA_recep-like"/>
</dbReference>
<proteinExistence type="evidence at transcript level"/>
<dbReference type="InterPro" id="IPR050918">
    <property type="entry name" value="CNF-like_PLA2_Inhibitor"/>
</dbReference>
<evidence type="ECO:0000313" key="5">
    <source>
        <dbReference type="EMBL" id="AJF36155.1"/>
    </source>
</evidence>
<evidence type="ECO:0000256" key="1">
    <source>
        <dbReference type="ARBA" id="ARBA00004613"/>
    </source>
</evidence>
<dbReference type="InterPro" id="IPR045860">
    <property type="entry name" value="Snake_toxin-like_sf"/>
</dbReference>
<dbReference type="PANTHER" id="PTHR20914:SF25">
    <property type="entry name" value="PHOSPHOLIPASE A2 INHIBITOR AND LY6_PLAUR DOMAIN-CONTAINING PROTEIN"/>
    <property type="match status" value="1"/>
</dbReference>
<evidence type="ECO:0000256" key="3">
    <source>
        <dbReference type="SAM" id="SignalP"/>
    </source>
</evidence>
<keyword evidence="3" id="KW-0732">Signal</keyword>